<keyword evidence="8 11" id="KW-0472">Membrane</keyword>
<feature type="transmembrane region" description="Helical" evidence="11">
    <location>
        <begin position="12"/>
        <end position="32"/>
    </location>
</feature>
<keyword evidence="3 11" id="KW-1003">Cell membrane</keyword>
<keyword evidence="6 11" id="KW-1133">Transmembrane helix</keyword>
<gene>
    <name evidence="13" type="ORF">GDO81_006312</name>
</gene>
<evidence type="ECO:0000256" key="6">
    <source>
        <dbReference type="ARBA" id="ARBA00022989"/>
    </source>
</evidence>
<dbReference type="Gene3D" id="1.20.1070.10">
    <property type="entry name" value="Rhodopsin 7-helix transmembrane proteins"/>
    <property type="match status" value="1"/>
</dbReference>
<evidence type="ECO:0000256" key="2">
    <source>
        <dbReference type="ARBA" id="ARBA00010663"/>
    </source>
</evidence>
<evidence type="ECO:0000256" key="10">
    <source>
        <dbReference type="ARBA" id="ARBA00023224"/>
    </source>
</evidence>
<dbReference type="PROSITE" id="PS50262">
    <property type="entry name" value="G_PROTEIN_RECEP_F1_2"/>
    <property type="match status" value="1"/>
</dbReference>
<keyword evidence="5 11" id="KW-0812">Transmembrane</keyword>
<evidence type="ECO:0000256" key="8">
    <source>
        <dbReference type="ARBA" id="ARBA00023136"/>
    </source>
</evidence>
<dbReference type="SUPFAM" id="SSF81321">
    <property type="entry name" value="Family A G protein-coupled receptor-like"/>
    <property type="match status" value="1"/>
</dbReference>
<sequence>MLKSEVFKMILFSFQTIFGSIWNLLIWLVNIYSMVKDLSFNPLVLIVSHLAFANILSLLSRGLPRLMRIFVVSDFVNETTCAVIIYIYRITRAHSITTTCTLTVYQMVTISPSTSLWIHLKAAITLHIKHIIAILCLIEMAIYFPVILPSKYENTTASFVALNTGFCQTPPTSLHHTAVYLVISSVCEFLIVILMMFSSGYILLILRKHSKQMKYFRFPSRISADAKAAKSVIQLLALYIIFFLLDIACMIYGAVSQELSVDLTDIRIILSSCYASFSPFIIMRYRIKVTKPG</sequence>
<dbReference type="InterPro" id="IPR004072">
    <property type="entry name" value="Vmron_rcpt_1"/>
</dbReference>
<proteinExistence type="inferred from homology"/>
<evidence type="ECO:0000256" key="9">
    <source>
        <dbReference type="ARBA" id="ARBA00023170"/>
    </source>
</evidence>
<dbReference type="InterPro" id="IPR017452">
    <property type="entry name" value="GPCR_Rhodpsn_7TM"/>
</dbReference>
<dbReference type="Pfam" id="PF03402">
    <property type="entry name" value="V1R"/>
    <property type="match status" value="1"/>
</dbReference>
<evidence type="ECO:0000256" key="11">
    <source>
        <dbReference type="RuleBase" id="RU364061"/>
    </source>
</evidence>
<feature type="transmembrane region" description="Helical" evidence="11">
    <location>
        <begin position="178"/>
        <end position="206"/>
    </location>
</feature>
<evidence type="ECO:0000256" key="1">
    <source>
        <dbReference type="ARBA" id="ARBA00004651"/>
    </source>
</evidence>
<feature type="transmembrane region" description="Helical" evidence="11">
    <location>
        <begin position="38"/>
        <end position="59"/>
    </location>
</feature>
<evidence type="ECO:0000256" key="4">
    <source>
        <dbReference type="ARBA" id="ARBA00022507"/>
    </source>
</evidence>
<keyword evidence="4 11" id="KW-0589">Pheromone response</keyword>
<feature type="transmembrane region" description="Helical" evidence="11">
    <location>
        <begin position="266"/>
        <end position="285"/>
    </location>
</feature>
<organism evidence="13 14">
    <name type="scientific">Engystomops pustulosus</name>
    <name type="common">Tungara frog</name>
    <name type="synonym">Physalaemus pustulosus</name>
    <dbReference type="NCBI Taxonomy" id="76066"/>
    <lineage>
        <taxon>Eukaryota</taxon>
        <taxon>Metazoa</taxon>
        <taxon>Chordata</taxon>
        <taxon>Craniata</taxon>
        <taxon>Vertebrata</taxon>
        <taxon>Euteleostomi</taxon>
        <taxon>Amphibia</taxon>
        <taxon>Batrachia</taxon>
        <taxon>Anura</taxon>
        <taxon>Neobatrachia</taxon>
        <taxon>Hyloidea</taxon>
        <taxon>Leptodactylidae</taxon>
        <taxon>Leiuperinae</taxon>
        <taxon>Engystomops</taxon>
    </lineage>
</organism>
<feature type="transmembrane region" description="Helical" evidence="11">
    <location>
        <begin position="131"/>
        <end position="148"/>
    </location>
</feature>
<dbReference type="GO" id="GO:0005886">
    <property type="term" value="C:plasma membrane"/>
    <property type="evidence" value="ECO:0007669"/>
    <property type="project" value="UniProtKB-SubCell"/>
</dbReference>
<comment type="subcellular location">
    <subcellularLocation>
        <location evidence="1 11">Cell membrane</location>
        <topology evidence="1 11">Multi-pass membrane protein</topology>
    </subcellularLocation>
</comment>
<keyword evidence="7 11" id="KW-0297">G-protein coupled receptor</keyword>
<dbReference type="Proteomes" id="UP000824782">
    <property type="component" value="Unassembled WGS sequence"/>
</dbReference>
<comment type="caution">
    <text evidence="13">The sequence shown here is derived from an EMBL/GenBank/DDBJ whole genome shotgun (WGS) entry which is preliminary data.</text>
</comment>
<evidence type="ECO:0000256" key="5">
    <source>
        <dbReference type="ARBA" id="ARBA00022692"/>
    </source>
</evidence>
<accession>A0AAV7CWW8</accession>
<feature type="domain" description="G-protein coupled receptors family 1 profile" evidence="12">
    <location>
        <begin position="22"/>
        <end position="282"/>
    </location>
</feature>
<evidence type="ECO:0000313" key="14">
    <source>
        <dbReference type="Proteomes" id="UP000824782"/>
    </source>
</evidence>
<dbReference type="PANTHER" id="PTHR24062">
    <property type="entry name" value="VOMERONASAL TYPE-1 RECEPTOR"/>
    <property type="match status" value="1"/>
</dbReference>
<dbReference type="GO" id="GO:0016503">
    <property type="term" value="F:pheromone receptor activity"/>
    <property type="evidence" value="ECO:0007669"/>
    <property type="project" value="InterPro"/>
</dbReference>
<dbReference type="AlphaFoldDB" id="A0AAV7CWW8"/>
<protein>
    <recommendedName>
        <fullName evidence="11">Vomeronasal type-1 receptor</fullName>
    </recommendedName>
</protein>
<name>A0AAV7CWW8_ENGPU</name>
<keyword evidence="9 11" id="KW-0675">Receptor</keyword>
<dbReference type="GO" id="GO:0019236">
    <property type="term" value="P:response to pheromone"/>
    <property type="evidence" value="ECO:0007669"/>
    <property type="project" value="UniProtKB-KW"/>
</dbReference>
<evidence type="ECO:0000256" key="3">
    <source>
        <dbReference type="ARBA" id="ARBA00022475"/>
    </source>
</evidence>
<comment type="similarity">
    <text evidence="2 11">Belongs to the G-protein coupled receptor 1 family.</text>
</comment>
<dbReference type="EMBL" id="WNYA01000002">
    <property type="protein sequence ID" value="KAG8589229.1"/>
    <property type="molecule type" value="Genomic_DNA"/>
</dbReference>
<feature type="transmembrane region" description="Helical" evidence="11">
    <location>
        <begin position="236"/>
        <end position="254"/>
    </location>
</feature>
<evidence type="ECO:0000313" key="13">
    <source>
        <dbReference type="EMBL" id="KAG8589229.1"/>
    </source>
</evidence>
<evidence type="ECO:0000259" key="12">
    <source>
        <dbReference type="PROSITE" id="PS50262"/>
    </source>
</evidence>
<keyword evidence="14" id="KW-1185">Reference proteome</keyword>
<keyword evidence="10 11" id="KW-0807">Transducer</keyword>
<reference evidence="13" key="1">
    <citation type="thesis" date="2020" institute="ProQuest LLC" country="789 East Eisenhower Parkway, Ann Arbor, MI, USA">
        <title>Comparative Genomics and Chromosome Evolution.</title>
        <authorList>
            <person name="Mudd A.B."/>
        </authorList>
    </citation>
    <scope>NUCLEOTIDE SEQUENCE</scope>
    <source>
        <strain evidence="13">237g6f4</strain>
        <tissue evidence="13">Blood</tissue>
    </source>
</reference>
<evidence type="ECO:0000256" key="7">
    <source>
        <dbReference type="ARBA" id="ARBA00023040"/>
    </source>
</evidence>